<dbReference type="NCBIfam" id="NF003199">
    <property type="entry name" value="PRK04169.1-3"/>
    <property type="match status" value="1"/>
</dbReference>
<dbReference type="AlphaFoldDB" id="A0A4R3KBN6"/>
<dbReference type="Pfam" id="PF01884">
    <property type="entry name" value="PcrB"/>
    <property type="match status" value="1"/>
</dbReference>
<dbReference type="GO" id="GO:0120536">
    <property type="term" value="F:heptaprenylglyceryl phosphate synthase activity"/>
    <property type="evidence" value="ECO:0007669"/>
    <property type="project" value="UniProtKB-ARBA"/>
</dbReference>
<dbReference type="CDD" id="cd02812">
    <property type="entry name" value="PcrB_like"/>
    <property type="match status" value="1"/>
</dbReference>
<protein>
    <submittedName>
        <fullName evidence="9">Putative glycerol-1-phosphate prenyltransferase</fullName>
    </submittedName>
</protein>
<evidence type="ECO:0000256" key="2">
    <source>
        <dbReference type="ARBA" id="ARBA00022679"/>
    </source>
</evidence>
<keyword evidence="10" id="KW-1185">Reference proteome</keyword>
<evidence type="ECO:0000256" key="7">
    <source>
        <dbReference type="ARBA" id="ARBA00023264"/>
    </source>
</evidence>
<dbReference type="EMBL" id="SMAB01000016">
    <property type="protein sequence ID" value="TCS80604.1"/>
    <property type="molecule type" value="Genomic_DNA"/>
</dbReference>
<gene>
    <name evidence="9" type="ORF">EDD72_11624</name>
</gene>
<evidence type="ECO:0000313" key="10">
    <source>
        <dbReference type="Proteomes" id="UP000295788"/>
    </source>
</evidence>
<keyword evidence="4" id="KW-0460">Magnesium</keyword>
<dbReference type="GO" id="GO:0046872">
    <property type="term" value="F:metal ion binding"/>
    <property type="evidence" value="ECO:0007669"/>
    <property type="project" value="UniProtKB-KW"/>
</dbReference>
<proteinExistence type="predicted"/>
<keyword evidence="5" id="KW-0443">Lipid metabolism</keyword>
<dbReference type="GO" id="GO:0046474">
    <property type="term" value="P:glycerophospholipid biosynthetic process"/>
    <property type="evidence" value="ECO:0007669"/>
    <property type="project" value="TreeGrafter"/>
</dbReference>
<dbReference type="Proteomes" id="UP000295788">
    <property type="component" value="Unassembled WGS sequence"/>
</dbReference>
<comment type="caution">
    <text evidence="9">The sequence shown here is derived from an EMBL/GenBank/DDBJ whole genome shotgun (WGS) entry which is preliminary data.</text>
</comment>
<keyword evidence="2 9" id="KW-0808">Transferase</keyword>
<evidence type="ECO:0000256" key="1">
    <source>
        <dbReference type="ARBA" id="ARBA00022516"/>
    </source>
</evidence>
<dbReference type="PANTHER" id="PTHR40029">
    <property type="match status" value="1"/>
</dbReference>
<keyword evidence="3" id="KW-0479">Metal-binding</keyword>
<dbReference type="PANTHER" id="PTHR40029:SF2">
    <property type="entry name" value="HEPTAPRENYLGLYCERYL PHOSPHATE SYNTHASE"/>
    <property type="match status" value="1"/>
</dbReference>
<evidence type="ECO:0000256" key="6">
    <source>
        <dbReference type="ARBA" id="ARBA00023209"/>
    </source>
</evidence>
<accession>A0A4R3KBN6</accession>
<sequence>MNHSFLSSLKHMFKLDPNRPITENQIEQLCHTETGAIIVGGTLGVTYEDSQALLKQIRMHGKIAIQEISNLQAIVPGFDYYFIPLVVNAQDPKWILNVHHEALKRYGEWVNWNQVFVEGYIILNEDSSVAKLTKSKVPTELEDVLAYARIVDQMLRLPILYVEYSGKYGNPDWLKAIQQIVEYSQIFYGGGIHSYEKAVEMSQYAHTIIVGNLIYEDFPTALKTVPVKGVSYTQIEE</sequence>
<evidence type="ECO:0000256" key="3">
    <source>
        <dbReference type="ARBA" id="ARBA00022723"/>
    </source>
</evidence>
<dbReference type="SUPFAM" id="SSF51395">
    <property type="entry name" value="FMN-linked oxidoreductases"/>
    <property type="match status" value="1"/>
</dbReference>
<reference evidence="9 10" key="1">
    <citation type="submission" date="2019-03" db="EMBL/GenBank/DDBJ databases">
        <title>Genomic Encyclopedia of Type Strains, Phase IV (KMG-IV): sequencing the most valuable type-strain genomes for metagenomic binning, comparative biology and taxonomic classification.</title>
        <authorList>
            <person name="Goeker M."/>
        </authorList>
    </citation>
    <scope>NUCLEOTIDE SEQUENCE [LARGE SCALE GENOMIC DNA]</scope>
    <source>
        <strain evidence="9 10">DSM 23802</strain>
    </source>
</reference>
<dbReference type="OrthoDB" id="2381757at2"/>
<evidence type="ECO:0000256" key="4">
    <source>
        <dbReference type="ARBA" id="ARBA00022842"/>
    </source>
</evidence>
<evidence type="ECO:0000256" key="8">
    <source>
        <dbReference type="ARBA" id="ARBA00048318"/>
    </source>
</evidence>
<evidence type="ECO:0000313" key="9">
    <source>
        <dbReference type="EMBL" id="TCS80604.1"/>
    </source>
</evidence>
<keyword evidence="6" id="KW-0594">Phospholipid biosynthesis</keyword>
<dbReference type="RefSeq" id="WP_132769711.1">
    <property type="nucleotide sequence ID" value="NZ_SMAB01000016.1"/>
</dbReference>
<evidence type="ECO:0000256" key="5">
    <source>
        <dbReference type="ARBA" id="ARBA00023098"/>
    </source>
</evidence>
<keyword evidence="1" id="KW-0444">Lipid biosynthesis</keyword>
<keyword evidence="7" id="KW-1208">Phospholipid metabolism</keyword>
<organism evidence="9 10">
    <name type="scientific">Tepidibacillus fermentans</name>
    <dbReference type="NCBI Taxonomy" id="1281767"/>
    <lineage>
        <taxon>Bacteria</taxon>
        <taxon>Bacillati</taxon>
        <taxon>Bacillota</taxon>
        <taxon>Bacilli</taxon>
        <taxon>Bacillales</taxon>
        <taxon>Bacillaceae</taxon>
        <taxon>Tepidibacillus</taxon>
    </lineage>
</organism>
<dbReference type="InterPro" id="IPR039074">
    <property type="entry name" value="GGGP/HepGP_synthase_I"/>
</dbReference>
<dbReference type="NCBIfam" id="TIGR01768">
    <property type="entry name" value="GGGP-family"/>
    <property type="match status" value="1"/>
</dbReference>
<dbReference type="Gene3D" id="3.20.20.390">
    <property type="entry name" value="FMN-linked oxidoreductases"/>
    <property type="match status" value="1"/>
</dbReference>
<comment type="catalytic activity">
    <reaction evidence="8">
        <text>sn-glycerol 1-phosphate + all-trans-heptaprenyl diphosphate = 3-heptaprenyl-sn-glycero-1-phosphate + diphosphate</text>
        <dbReference type="Rhea" id="RHEA:33495"/>
        <dbReference type="ChEBI" id="CHEBI:33019"/>
        <dbReference type="ChEBI" id="CHEBI:57685"/>
        <dbReference type="ChEBI" id="CHEBI:58206"/>
        <dbReference type="ChEBI" id="CHEBI:64781"/>
        <dbReference type="EC" id="2.5.1.n9"/>
    </reaction>
</comment>
<name>A0A4R3KBN6_9BACI</name>
<dbReference type="InterPro" id="IPR038597">
    <property type="entry name" value="GGGP/HepGP_synthase_sf"/>
</dbReference>
<dbReference type="InterPro" id="IPR008205">
    <property type="entry name" value="GGGP_HepGP_synthase"/>
</dbReference>